<organism evidence="1 2">
    <name type="scientific">Deinococcus depolymerans</name>
    <dbReference type="NCBI Taxonomy" id="392408"/>
    <lineage>
        <taxon>Bacteria</taxon>
        <taxon>Thermotogati</taxon>
        <taxon>Deinococcota</taxon>
        <taxon>Deinococci</taxon>
        <taxon>Deinococcales</taxon>
        <taxon>Deinococcaceae</taxon>
        <taxon>Deinococcus</taxon>
    </lineage>
</organism>
<evidence type="ECO:0000313" key="1">
    <source>
        <dbReference type="EMBL" id="GAA0496943.1"/>
    </source>
</evidence>
<comment type="caution">
    <text evidence="1">The sequence shown here is derived from an EMBL/GenBank/DDBJ whole genome shotgun (WGS) entry which is preliminary data.</text>
</comment>
<dbReference type="RefSeq" id="WP_343754690.1">
    <property type="nucleotide sequence ID" value="NZ_BAAADB010000001.1"/>
</dbReference>
<evidence type="ECO:0000313" key="2">
    <source>
        <dbReference type="Proteomes" id="UP001500191"/>
    </source>
</evidence>
<proteinExistence type="predicted"/>
<sequence length="400" mass="44242">MSPEEHYVRNATRGLRGKVRQETQTELLSHLHERTQQLILGGLDASHAQQRALQEIGPAPIVARTLRQEQGFTTASQLALGTLVGLTLLASLTARLYAQNNKLVTDVIDHRLFPDNWGWQDPCKDHTHCAALYSDAPLTTQDTRRAGFIRMNEANTYLQGSGLSVRGLLRKSLTLESAPSIPVQPFSVGRDGKSGLQNGYLNLPRAMIDGAQVGWPIQLRNDGRSMQLQVGGHSVGQADYLALNVTQTYLSDLLDRHLTADVRAAASIEPENDWWQPQAWAFPFASRTTMIPKLSLTVPNPKSLYALISFIPEHRTPHWTVKAALRAVQIPATSGTLNYPMVDLQETSGQPVQLVNTREHFLSAVKAGQNVAMLIEVPRDLRLPETLNAVQQPERTVNAE</sequence>
<reference evidence="2" key="1">
    <citation type="journal article" date="2019" name="Int. J. Syst. Evol. Microbiol.">
        <title>The Global Catalogue of Microorganisms (GCM) 10K type strain sequencing project: providing services to taxonomists for standard genome sequencing and annotation.</title>
        <authorList>
            <consortium name="The Broad Institute Genomics Platform"/>
            <consortium name="The Broad Institute Genome Sequencing Center for Infectious Disease"/>
            <person name="Wu L."/>
            <person name="Ma J."/>
        </authorList>
    </citation>
    <scope>NUCLEOTIDE SEQUENCE [LARGE SCALE GENOMIC DNA]</scope>
    <source>
        <strain evidence="2">JCM 14368</strain>
    </source>
</reference>
<accession>A0ABP3LAZ6</accession>
<protein>
    <submittedName>
        <fullName evidence="1">Uncharacterized protein</fullName>
    </submittedName>
</protein>
<dbReference type="EMBL" id="BAAADB010000001">
    <property type="protein sequence ID" value="GAA0496943.1"/>
    <property type="molecule type" value="Genomic_DNA"/>
</dbReference>
<name>A0ABP3LAZ6_9DEIO</name>
<dbReference type="Proteomes" id="UP001500191">
    <property type="component" value="Unassembled WGS sequence"/>
</dbReference>
<gene>
    <name evidence="1" type="ORF">GCM10008937_00060</name>
</gene>
<keyword evidence="2" id="KW-1185">Reference proteome</keyword>